<evidence type="ECO:0000256" key="2">
    <source>
        <dbReference type="ARBA" id="ARBA00022692"/>
    </source>
</evidence>
<sequence length="124" mass="13021">MRLATPNGPRLALDLNLFSSPYGGSTPPSYQPAPYPPPVGGPIPGAEKKIPAAICGILLGGFGVHKFILGYTVEGLIMLGITVLTCGLGSLISGIIGLVEGIMYLTKSDQEFVATYIQGRRGWF</sequence>
<evidence type="ECO:0000313" key="7">
    <source>
        <dbReference type="EMBL" id="QUV94984.1"/>
    </source>
</evidence>
<protein>
    <submittedName>
        <fullName evidence="7">TM2 domain-containing protein</fullName>
    </submittedName>
</protein>
<dbReference type="EMBL" id="CP072642">
    <property type="protein sequence ID" value="QUV94984.1"/>
    <property type="molecule type" value="Genomic_DNA"/>
</dbReference>
<dbReference type="Pfam" id="PF05154">
    <property type="entry name" value="TM2"/>
    <property type="match status" value="1"/>
</dbReference>
<keyword evidence="2 5" id="KW-0812">Transmembrane</keyword>
<proteinExistence type="predicted"/>
<keyword evidence="4 5" id="KW-0472">Membrane</keyword>
<evidence type="ECO:0000256" key="5">
    <source>
        <dbReference type="SAM" id="Phobius"/>
    </source>
</evidence>
<feature type="domain" description="TM2" evidence="6">
    <location>
        <begin position="48"/>
        <end position="95"/>
    </location>
</feature>
<evidence type="ECO:0000259" key="6">
    <source>
        <dbReference type="Pfam" id="PF05154"/>
    </source>
</evidence>
<keyword evidence="8" id="KW-1185">Reference proteome</keyword>
<evidence type="ECO:0000313" key="8">
    <source>
        <dbReference type="Proteomes" id="UP000677668"/>
    </source>
</evidence>
<feature type="transmembrane region" description="Helical" evidence="5">
    <location>
        <begin position="75"/>
        <end position="99"/>
    </location>
</feature>
<dbReference type="Proteomes" id="UP000677668">
    <property type="component" value="Chromosome 1"/>
</dbReference>
<dbReference type="InterPro" id="IPR007829">
    <property type="entry name" value="TM2"/>
</dbReference>
<evidence type="ECO:0000256" key="1">
    <source>
        <dbReference type="ARBA" id="ARBA00004141"/>
    </source>
</evidence>
<name>A0ABX8B217_9BACT</name>
<reference evidence="7 8" key="1">
    <citation type="submission" date="2021-03" db="EMBL/GenBank/DDBJ databases">
        <title>Genomic and phenotypic characterization of Chloracidobacterium isolates provides evidence for multiple species.</title>
        <authorList>
            <person name="Saini M.K."/>
            <person name="Costas A.M.G."/>
            <person name="Tank M."/>
            <person name="Bryant D.A."/>
        </authorList>
    </citation>
    <scope>NUCLEOTIDE SEQUENCE [LARGE SCALE GENOMIC DNA]</scope>
    <source>
        <strain evidence="7 8">N</strain>
    </source>
</reference>
<keyword evidence="3 5" id="KW-1133">Transmembrane helix</keyword>
<evidence type="ECO:0000256" key="3">
    <source>
        <dbReference type="ARBA" id="ARBA00022989"/>
    </source>
</evidence>
<evidence type="ECO:0000256" key="4">
    <source>
        <dbReference type="ARBA" id="ARBA00023136"/>
    </source>
</evidence>
<accession>A0ABX8B217</accession>
<comment type="subcellular location">
    <subcellularLocation>
        <location evidence="1">Membrane</location>
        <topology evidence="1">Multi-pass membrane protein</topology>
    </subcellularLocation>
</comment>
<organism evidence="7 8">
    <name type="scientific">Chloracidobacterium sp. N</name>
    <dbReference type="NCBI Taxonomy" id="2821540"/>
    <lineage>
        <taxon>Bacteria</taxon>
        <taxon>Pseudomonadati</taxon>
        <taxon>Acidobacteriota</taxon>
        <taxon>Terriglobia</taxon>
        <taxon>Terriglobales</taxon>
        <taxon>Acidobacteriaceae</taxon>
        <taxon>Chloracidobacterium</taxon>
        <taxon>Chloracidobacterium aggregatum</taxon>
    </lineage>
</organism>
<gene>
    <name evidence="7" type="ORF">J8C05_08330</name>
</gene>
<feature type="transmembrane region" description="Helical" evidence="5">
    <location>
        <begin position="50"/>
        <end position="69"/>
    </location>
</feature>